<dbReference type="Proteomes" id="UP000499080">
    <property type="component" value="Unassembled WGS sequence"/>
</dbReference>
<keyword evidence="2" id="KW-1185">Reference proteome</keyword>
<reference evidence="1 2" key="1">
    <citation type="journal article" date="2019" name="Sci. Rep.">
        <title>Orb-weaving spider Araneus ventricosus genome elucidates the spidroin gene catalogue.</title>
        <authorList>
            <person name="Kono N."/>
            <person name="Nakamura H."/>
            <person name="Ohtoshi R."/>
            <person name="Moran D.A.P."/>
            <person name="Shinohara A."/>
            <person name="Yoshida Y."/>
            <person name="Fujiwara M."/>
            <person name="Mori M."/>
            <person name="Tomita M."/>
            <person name="Arakawa K."/>
        </authorList>
    </citation>
    <scope>NUCLEOTIDE SEQUENCE [LARGE SCALE GENOMIC DNA]</scope>
</reference>
<sequence length="147" mass="17349">MLSDLLPVITPDQQMQIFQEEPSGVLECFLRWPLQDQFSEIADLILNFLPEGYYNSVLWEMYESFANSGYYFQALFQEFFLRIPCDFKESFVDLECEIDSYFAHILRLQNMKALETTFRSVDAATRAELVFSDLALEHFYFSISRGR</sequence>
<dbReference type="AlphaFoldDB" id="A0A4Y2QL81"/>
<dbReference type="OrthoDB" id="6437663at2759"/>
<dbReference type="EMBL" id="BGPR01014153">
    <property type="protein sequence ID" value="GBN63969.1"/>
    <property type="molecule type" value="Genomic_DNA"/>
</dbReference>
<comment type="caution">
    <text evidence="1">The sequence shown here is derived from an EMBL/GenBank/DDBJ whole genome shotgun (WGS) entry which is preliminary data.</text>
</comment>
<organism evidence="1 2">
    <name type="scientific">Araneus ventricosus</name>
    <name type="common">Orbweaver spider</name>
    <name type="synonym">Epeira ventricosa</name>
    <dbReference type="NCBI Taxonomy" id="182803"/>
    <lineage>
        <taxon>Eukaryota</taxon>
        <taxon>Metazoa</taxon>
        <taxon>Ecdysozoa</taxon>
        <taxon>Arthropoda</taxon>
        <taxon>Chelicerata</taxon>
        <taxon>Arachnida</taxon>
        <taxon>Araneae</taxon>
        <taxon>Araneomorphae</taxon>
        <taxon>Entelegynae</taxon>
        <taxon>Araneoidea</taxon>
        <taxon>Araneidae</taxon>
        <taxon>Araneus</taxon>
    </lineage>
</organism>
<name>A0A4Y2QL81_ARAVE</name>
<evidence type="ECO:0000313" key="2">
    <source>
        <dbReference type="Proteomes" id="UP000499080"/>
    </source>
</evidence>
<evidence type="ECO:0000313" key="1">
    <source>
        <dbReference type="EMBL" id="GBN63969.1"/>
    </source>
</evidence>
<accession>A0A4Y2QL81</accession>
<gene>
    <name evidence="1" type="ORF">AVEN_5024_1</name>
</gene>
<protein>
    <submittedName>
        <fullName evidence="1">Uncharacterized protein</fullName>
    </submittedName>
</protein>
<proteinExistence type="predicted"/>